<evidence type="ECO:0000313" key="2">
    <source>
        <dbReference type="Proteomes" id="UP000051717"/>
    </source>
</evidence>
<sequence length="146" mass="16049">MKRVEAAADCFEKGFNCAQAILSTYGTELGIEREHALRVAGPFGGGMGRMGNTCGAVTGAYMVIGLKHGAARAEDRESKERAYALTREFAEKFRARHGSIICRELLGCDIGTPEGYRQARDEKLFTTRCPKFVRDAAEIVEELIAR</sequence>
<reference evidence="1 2" key="1">
    <citation type="journal article" date="2015" name="Microbiome">
        <title>Genomic resolution of linkages in carbon, nitrogen, and sulfur cycling among widespread estuary sediment bacteria.</title>
        <authorList>
            <person name="Baker B.J."/>
            <person name="Lazar C.S."/>
            <person name="Teske A.P."/>
            <person name="Dick G.J."/>
        </authorList>
    </citation>
    <scope>NUCLEOTIDE SEQUENCE [LARGE SCALE GENOMIC DNA]</scope>
    <source>
        <strain evidence="1">SM23_40</strain>
    </source>
</reference>
<dbReference type="InterPro" id="IPR036280">
    <property type="entry name" value="Multihaem_cyt_sf"/>
</dbReference>
<dbReference type="EMBL" id="LJUI01000074">
    <property type="protein sequence ID" value="KPK68456.1"/>
    <property type="molecule type" value="Genomic_DNA"/>
</dbReference>
<protein>
    <recommendedName>
        <fullName evidence="3">C_GCAxxG_C_C family protein</fullName>
    </recommendedName>
</protein>
<dbReference type="SUPFAM" id="SSF48695">
    <property type="entry name" value="Multiheme cytochromes"/>
    <property type="match status" value="1"/>
</dbReference>
<evidence type="ECO:0000313" key="1">
    <source>
        <dbReference type="EMBL" id="KPK68456.1"/>
    </source>
</evidence>
<proteinExistence type="predicted"/>
<dbReference type="Pfam" id="PF09719">
    <property type="entry name" value="C_GCAxxG_C_C"/>
    <property type="match status" value="1"/>
</dbReference>
<dbReference type="Proteomes" id="UP000051717">
    <property type="component" value="Unassembled WGS sequence"/>
</dbReference>
<accession>A0A0S8G662</accession>
<comment type="caution">
    <text evidence="1">The sequence shown here is derived from an EMBL/GenBank/DDBJ whole genome shotgun (WGS) entry which is preliminary data.</text>
</comment>
<organism evidence="1 2">
    <name type="scientific">candidate division TA06 bacterium SM23_40</name>
    <dbReference type="NCBI Taxonomy" id="1703774"/>
    <lineage>
        <taxon>Bacteria</taxon>
        <taxon>Bacteria division TA06</taxon>
    </lineage>
</organism>
<evidence type="ECO:0008006" key="3">
    <source>
        <dbReference type="Google" id="ProtNLM"/>
    </source>
</evidence>
<gene>
    <name evidence="1" type="ORF">AMJ82_08160</name>
</gene>
<name>A0A0S8G662_UNCT6</name>
<dbReference type="AlphaFoldDB" id="A0A0S8G662"/>
<dbReference type="NCBIfam" id="TIGR01909">
    <property type="entry name" value="C_GCAxxG_C_C"/>
    <property type="match status" value="1"/>
</dbReference>
<dbReference type="InterPro" id="IPR010181">
    <property type="entry name" value="CGCAxxGCC_motif"/>
</dbReference>